<protein>
    <submittedName>
        <fullName evidence="1">Putative secreted protein</fullName>
    </submittedName>
</protein>
<evidence type="ECO:0000313" key="1">
    <source>
        <dbReference type="EMBL" id="MBW78889.1"/>
    </source>
</evidence>
<dbReference type="AlphaFoldDB" id="A0A2M4DMY4"/>
<dbReference type="EMBL" id="GGFL01014711">
    <property type="protein sequence ID" value="MBW78889.1"/>
    <property type="molecule type" value="Transcribed_RNA"/>
</dbReference>
<accession>A0A2M4DMY4</accession>
<organism evidence="1">
    <name type="scientific">Anopheles darlingi</name>
    <name type="common">Mosquito</name>
    <dbReference type="NCBI Taxonomy" id="43151"/>
    <lineage>
        <taxon>Eukaryota</taxon>
        <taxon>Metazoa</taxon>
        <taxon>Ecdysozoa</taxon>
        <taxon>Arthropoda</taxon>
        <taxon>Hexapoda</taxon>
        <taxon>Insecta</taxon>
        <taxon>Pterygota</taxon>
        <taxon>Neoptera</taxon>
        <taxon>Endopterygota</taxon>
        <taxon>Diptera</taxon>
        <taxon>Nematocera</taxon>
        <taxon>Culicoidea</taxon>
        <taxon>Culicidae</taxon>
        <taxon>Anophelinae</taxon>
        <taxon>Anopheles</taxon>
    </lineage>
</organism>
<proteinExistence type="predicted"/>
<name>A0A2M4DMY4_ANODA</name>
<sequence length="68" mass="7702">MICGDGHMVLRSLINMHLLLCPHFCSPISYDFEYFVFTRHRIGSDLSSANDAFKSSFHTLLRCCDGCA</sequence>
<reference evidence="1" key="1">
    <citation type="submission" date="2018-01" db="EMBL/GenBank/DDBJ databases">
        <title>An insight into the sialome of Amazonian anophelines.</title>
        <authorList>
            <person name="Ribeiro J.M."/>
            <person name="Scarpassa V."/>
            <person name="Calvo E."/>
        </authorList>
    </citation>
    <scope>NUCLEOTIDE SEQUENCE</scope>
</reference>